<protein>
    <recommendedName>
        <fullName evidence="3">Leucine Rich repeats (2 copies)</fullName>
    </recommendedName>
</protein>
<proteinExistence type="predicted"/>
<dbReference type="InterPro" id="IPR032675">
    <property type="entry name" value="LRR_dom_sf"/>
</dbReference>
<keyword evidence="2" id="KW-1185">Reference proteome</keyword>
<dbReference type="RefSeq" id="WP_147662676.1">
    <property type="nucleotide sequence ID" value="NZ_CP042905.2"/>
</dbReference>
<reference evidence="1 2" key="1">
    <citation type="journal article" date="2020" name="Nature">
        <title>Isolation of an archaeon at the prokaryote-eukaryote interface.</title>
        <authorList>
            <person name="Imachi H."/>
            <person name="Nobu M.K."/>
            <person name="Nakahara N."/>
            <person name="Morono Y."/>
            <person name="Ogawara M."/>
            <person name="Takaki Y."/>
            <person name="Takano Y."/>
            <person name="Uematsu K."/>
            <person name="Ikuta T."/>
            <person name="Ito M."/>
            <person name="Matsui Y."/>
            <person name="Miyazaki M."/>
            <person name="Murata K."/>
            <person name="Saito Y."/>
            <person name="Sakai S."/>
            <person name="Song C."/>
            <person name="Tasumi E."/>
            <person name="Yamanaka Y."/>
            <person name="Yamaguchi T."/>
            <person name="Kamagata Y."/>
            <person name="Tamaki H."/>
            <person name="Takai K."/>
        </authorList>
    </citation>
    <scope>NUCLEOTIDE SEQUENCE [LARGE SCALE GENOMIC DNA]</scope>
    <source>
        <strain evidence="1 2">MK-D1</strain>
    </source>
</reference>
<reference evidence="1 2" key="2">
    <citation type="journal article" date="2024" name="Int. J. Syst. Evol. Microbiol.">
        <title>Promethearchaeum syntrophicum gen. nov., sp. nov., an anaerobic, obligately syntrophic archaeon, the first isolate of the lineage 'Asgard' archaea, and proposal of the new archaeal phylum Promethearchaeota phyl. nov. and kingdom Promethearchaeati regn. nov.</title>
        <authorList>
            <person name="Imachi H."/>
            <person name="Nobu M.K."/>
            <person name="Kato S."/>
            <person name="Takaki Y."/>
            <person name="Miyazaki M."/>
            <person name="Miyata M."/>
            <person name="Ogawara M."/>
            <person name="Saito Y."/>
            <person name="Sakai S."/>
            <person name="Tahara Y.O."/>
            <person name="Takano Y."/>
            <person name="Tasumi E."/>
            <person name="Uematsu K."/>
            <person name="Yoshimura T."/>
            <person name="Itoh T."/>
            <person name="Ohkuma M."/>
            <person name="Takai K."/>
        </authorList>
    </citation>
    <scope>NUCLEOTIDE SEQUENCE [LARGE SCALE GENOMIC DNA]</scope>
    <source>
        <strain evidence="1 2">MK-D1</strain>
    </source>
</reference>
<dbReference type="Gene3D" id="3.80.10.10">
    <property type="entry name" value="Ribonuclease Inhibitor"/>
    <property type="match status" value="1"/>
</dbReference>
<sequence length="390" mass="45800">MSEYIRNVILTSNPAYSKLPKNVPNLKKISIWFYNTSEKMNNNKNRTRYNIQSFKDLPEKLPNLESIEFHKSNIPKFDDLPKKLPNLKNIEFNNSNITNFENLTAEMPKLKWLSFSDCRIHNFLGFPSNIGLSAHHTQITSFEGLNLPVPHDVYMDENSNTLIKENLINLTNCTIRSLGGVSRSTLQALLIAILSKDYPPSNPKYPKKNKLDLHPTGFKLIQKSINHEIERRYSPKYHKSWPRIEGQSQPFPEDLPLELRSRTCIRIPDFFVNDWKLFHSSSMYNRYEQMELHAQKNDWIYGFNLMDRLFIPEKLDRLYEYFKKTTQQLAQDYITAPESIPPEQIERLVHEINPKIRKILENNLPPSDSIIKRISTKFSFRTENGLTLLK</sequence>
<gene>
    <name evidence="1" type="ORF">DSAG12_01603</name>
</gene>
<dbReference type="KEGG" id="psyt:DSAG12_01603"/>
<evidence type="ECO:0000313" key="1">
    <source>
        <dbReference type="EMBL" id="QEE15776.1"/>
    </source>
</evidence>
<dbReference type="Proteomes" id="UP000321408">
    <property type="component" value="Chromosome"/>
</dbReference>
<evidence type="ECO:0008006" key="3">
    <source>
        <dbReference type="Google" id="ProtNLM"/>
    </source>
</evidence>
<dbReference type="EMBL" id="CP042905">
    <property type="protein sequence ID" value="QEE15776.1"/>
    <property type="molecule type" value="Genomic_DNA"/>
</dbReference>
<evidence type="ECO:0000313" key="2">
    <source>
        <dbReference type="Proteomes" id="UP000321408"/>
    </source>
</evidence>
<organism evidence="1 2">
    <name type="scientific">Promethearchaeum syntrophicum</name>
    <dbReference type="NCBI Taxonomy" id="2594042"/>
    <lineage>
        <taxon>Archaea</taxon>
        <taxon>Promethearchaeati</taxon>
        <taxon>Promethearchaeota</taxon>
        <taxon>Promethearchaeia</taxon>
        <taxon>Promethearchaeales</taxon>
        <taxon>Promethearchaeaceae</taxon>
        <taxon>Promethearchaeum</taxon>
    </lineage>
</organism>
<dbReference type="AlphaFoldDB" id="A0A5B9DAY9"/>
<dbReference type="GeneID" id="41329596"/>
<accession>A0A5B9DAY9</accession>
<name>A0A5B9DAY9_9ARCH</name>
<dbReference type="SUPFAM" id="SSF52047">
    <property type="entry name" value="RNI-like"/>
    <property type="match status" value="1"/>
</dbReference>